<feature type="compositionally biased region" description="Basic and acidic residues" evidence="1">
    <location>
        <begin position="67"/>
        <end position="80"/>
    </location>
</feature>
<organism evidence="2">
    <name type="scientific">Kwoniella dejecticola CBS 10117</name>
    <dbReference type="NCBI Taxonomy" id="1296121"/>
    <lineage>
        <taxon>Eukaryota</taxon>
        <taxon>Fungi</taxon>
        <taxon>Dikarya</taxon>
        <taxon>Basidiomycota</taxon>
        <taxon>Agaricomycotina</taxon>
        <taxon>Tremellomycetes</taxon>
        <taxon>Tremellales</taxon>
        <taxon>Cryptococcaceae</taxon>
        <taxon>Kwoniella</taxon>
    </lineage>
</organism>
<evidence type="ECO:0000256" key="1">
    <source>
        <dbReference type="SAM" id="MobiDB-lite"/>
    </source>
</evidence>
<evidence type="ECO:0000313" key="2">
    <source>
        <dbReference type="EMBL" id="OBR88896.1"/>
    </source>
</evidence>
<dbReference type="RefSeq" id="XP_018266738.1">
    <property type="nucleotide sequence ID" value="XM_018404084.1"/>
</dbReference>
<accession>A0A1A6AFR1</accession>
<dbReference type="KEGG" id="kdj:28964413"/>
<proteinExistence type="predicted"/>
<feature type="compositionally biased region" description="Polar residues" evidence="1">
    <location>
        <begin position="1"/>
        <end position="10"/>
    </location>
</feature>
<feature type="region of interest" description="Disordered" evidence="1">
    <location>
        <begin position="1"/>
        <end position="45"/>
    </location>
</feature>
<protein>
    <submittedName>
        <fullName evidence="2">Uncharacterized protein</fullName>
    </submittedName>
</protein>
<evidence type="ECO:0000313" key="4">
    <source>
        <dbReference type="Proteomes" id="UP000078595"/>
    </source>
</evidence>
<dbReference type="VEuPathDB" id="FungiDB:I303_00714"/>
<dbReference type="GeneID" id="28964413"/>
<dbReference type="AlphaFoldDB" id="A0A1A6AFR1"/>
<keyword evidence="4" id="KW-1185">Reference proteome</keyword>
<feature type="region of interest" description="Disordered" evidence="1">
    <location>
        <begin position="59"/>
        <end position="80"/>
    </location>
</feature>
<name>A0A1A6AFR1_9TREE</name>
<gene>
    <name evidence="2" type="ORF">I303_00714</name>
    <name evidence="3" type="ORF">I303_100711</name>
</gene>
<reference evidence="3" key="3">
    <citation type="submission" date="2024-02" db="EMBL/GenBank/DDBJ databases">
        <title>Comparative genomics of Cryptococcus and Kwoniella reveals pathogenesis evolution and contrasting modes of karyotype evolution via chromosome fusion or intercentromeric recombination.</title>
        <authorList>
            <person name="Coelho M.A."/>
            <person name="David-Palma M."/>
            <person name="Shea T."/>
            <person name="Bowers K."/>
            <person name="McGinley-Smith S."/>
            <person name="Mohammad A.W."/>
            <person name="Gnirke A."/>
            <person name="Yurkov A.M."/>
            <person name="Nowrousian M."/>
            <person name="Sun S."/>
            <person name="Cuomo C.A."/>
            <person name="Heitman J."/>
        </authorList>
    </citation>
    <scope>NUCLEOTIDE SEQUENCE</scope>
    <source>
        <strain evidence="3">CBS 10117</strain>
    </source>
</reference>
<reference evidence="2" key="1">
    <citation type="submission" date="2013-07" db="EMBL/GenBank/DDBJ databases">
        <title>The Genome Sequence of Cryptococcus dejecticola CBS10117.</title>
        <authorList>
            <consortium name="The Broad Institute Genome Sequencing Platform"/>
            <person name="Cuomo C."/>
            <person name="Litvintseva A."/>
            <person name="Chen Y."/>
            <person name="Heitman J."/>
            <person name="Sun S."/>
            <person name="Springer D."/>
            <person name="Dromer F."/>
            <person name="Young S.K."/>
            <person name="Zeng Q."/>
            <person name="Gargeya S."/>
            <person name="Fitzgerald M."/>
            <person name="Abouelleil A."/>
            <person name="Alvarado L."/>
            <person name="Berlin A.M."/>
            <person name="Chapman S.B."/>
            <person name="Dewar J."/>
            <person name="Goldberg J."/>
            <person name="Griggs A."/>
            <person name="Gujja S."/>
            <person name="Hansen M."/>
            <person name="Howarth C."/>
            <person name="Imamovic A."/>
            <person name="Larimer J."/>
            <person name="McCowan C."/>
            <person name="Murphy C."/>
            <person name="Pearson M."/>
            <person name="Priest M."/>
            <person name="Roberts A."/>
            <person name="Saif S."/>
            <person name="Shea T."/>
            <person name="Sykes S."/>
            <person name="Wortman J."/>
            <person name="Nusbaum C."/>
            <person name="Birren B."/>
        </authorList>
    </citation>
    <scope>NUCLEOTIDE SEQUENCE [LARGE SCALE GENOMIC DNA]</scope>
    <source>
        <strain evidence="2">CBS 10117</strain>
    </source>
</reference>
<dbReference type="EMBL" id="CP144530">
    <property type="protein sequence ID" value="WWC58175.1"/>
    <property type="molecule type" value="Genomic_DNA"/>
</dbReference>
<dbReference type="Proteomes" id="UP000078595">
    <property type="component" value="Chromosome 1"/>
</dbReference>
<reference evidence="3" key="2">
    <citation type="submission" date="2013-07" db="EMBL/GenBank/DDBJ databases">
        <authorList>
            <consortium name="The Broad Institute Genome Sequencing Platform"/>
            <person name="Cuomo C."/>
            <person name="Litvintseva A."/>
            <person name="Chen Y."/>
            <person name="Heitman J."/>
            <person name="Sun S."/>
            <person name="Springer D."/>
            <person name="Dromer F."/>
            <person name="Young S.K."/>
            <person name="Zeng Q."/>
            <person name="Gargeya S."/>
            <person name="Fitzgerald M."/>
            <person name="Abouelleil A."/>
            <person name="Alvarado L."/>
            <person name="Berlin A.M."/>
            <person name="Chapman S.B."/>
            <person name="Dewar J."/>
            <person name="Goldberg J."/>
            <person name="Griggs A."/>
            <person name="Gujja S."/>
            <person name="Hansen M."/>
            <person name="Howarth C."/>
            <person name="Imamovic A."/>
            <person name="Larimer J."/>
            <person name="McCowan C."/>
            <person name="Murphy C."/>
            <person name="Pearson M."/>
            <person name="Priest M."/>
            <person name="Roberts A."/>
            <person name="Saif S."/>
            <person name="Shea T."/>
            <person name="Sykes S."/>
            <person name="Wortman J."/>
            <person name="Nusbaum C."/>
            <person name="Birren B."/>
        </authorList>
    </citation>
    <scope>NUCLEOTIDE SEQUENCE</scope>
    <source>
        <strain evidence="3">CBS 10117</strain>
    </source>
</reference>
<evidence type="ECO:0000313" key="3">
    <source>
        <dbReference type="EMBL" id="WWC58175.1"/>
    </source>
</evidence>
<dbReference type="EMBL" id="KI894027">
    <property type="protein sequence ID" value="OBR88896.1"/>
    <property type="molecule type" value="Genomic_DNA"/>
</dbReference>
<sequence>MYRTPSSRENLTPLLPSKGAQDTPPAYSPPHHHTSTPQAGKGKGKGHWCIFRMIHKMCHPISGSQTRAERNRGEKRDEGG</sequence>